<evidence type="ECO:0000256" key="5">
    <source>
        <dbReference type="ARBA" id="ARBA00012458"/>
    </source>
</evidence>
<dbReference type="EC" id="2.5.1.15" evidence="5 12"/>
<comment type="catalytic activity">
    <reaction evidence="1">
        <text>(7,8-dihydropterin-6-yl)methyl diphosphate + 4-aminobenzoate = 7,8-dihydropteroate + diphosphate</text>
        <dbReference type="Rhea" id="RHEA:19949"/>
        <dbReference type="ChEBI" id="CHEBI:17836"/>
        <dbReference type="ChEBI" id="CHEBI:17839"/>
        <dbReference type="ChEBI" id="CHEBI:33019"/>
        <dbReference type="ChEBI" id="CHEBI:72950"/>
        <dbReference type="EC" id="2.5.1.15"/>
    </reaction>
</comment>
<evidence type="ECO:0000313" key="14">
    <source>
        <dbReference type="EMBL" id="MFD1736926.1"/>
    </source>
</evidence>
<name>A0ABW4LPY7_9BACI</name>
<reference evidence="15" key="1">
    <citation type="journal article" date="2019" name="Int. J. Syst. Evol. Microbiol.">
        <title>The Global Catalogue of Microorganisms (GCM) 10K type strain sequencing project: providing services to taxonomists for standard genome sequencing and annotation.</title>
        <authorList>
            <consortium name="The Broad Institute Genomics Platform"/>
            <consortium name="The Broad Institute Genome Sequencing Center for Infectious Disease"/>
            <person name="Wu L."/>
            <person name="Ma J."/>
        </authorList>
    </citation>
    <scope>NUCLEOTIDE SEQUENCE [LARGE SCALE GENOMIC DNA]</scope>
    <source>
        <strain evidence="15">CCUG 49339</strain>
    </source>
</reference>
<evidence type="ECO:0000313" key="15">
    <source>
        <dbReference type="Proteomes" id="UP001597214"/>
    </source>
</evidence>
<evidence type="ECO:0000256" key="7">
    <source>
        <dbReference type="ARBA" id="ARBA00022679"/>
    </source>
</evidence>
<evidence type="ECO:0000259" key="13">
    <source>
        <dbReference type="PROSITE" id="PS50972"/>
    </source>
</evidence>
<gene>
    <name evidence="14" type="primary">folP</name>
    <name evidence="14" type="ORF">ACFSCX_10150</name>
</gene>
<evidence type="ECO:0000256" key="12">
    <source>
        <dbReference type="RuleBase" id="RU361205"/>
    </source>
</evidence>
<dbReference type="InterPro" id="IPR000489">
    <property type="entry name" value="Pterin-binding_dom"/>
</dbReference>
<dbReference type="PANTHER" id="PTHR20941:SF1">
    <property type="entry name" value="FOLIC ACID SYNTHESIS PROTEIN FOL1"/>
    <property type="match status" value="1"/>
</dbReference>
<evidence type="ECO:0000256" key="10">
    <source>
        <dbReference type="ARBA" id="ARBA00022909"/>
    </source>
</evidence>
<dbReference type="Gene3D" id="3.20.20.20">
    <property type="entry name" value="Dihydropteroate synthase-like"/>
    <property type="match status" value="1"/>
</dbReference>
<evidence type="ECO:0000256" key="3">
    <source>
        <dbReference type="ARBA" id="ARBA00004763"/>
    </source>
</evidence>
<dbReference type="InterPro" id="IPR045031">
    <property type="entry name" value="DHP_synth-like"/>
</dbReference>
<dbReference type="PROSITE" id="PS50972">
    <property type="entry name" value="PTERIN_BINDING"/>
    <property type="match status" value="1"/>
</dbReference>
<comment type="similarity">
    <text evidence="4 12">Belongs to the DHPS family.</text>
</comment>
<protein>
    <recommendedName>
        <fullName evidence="6 12">Dihydropteroate synthase</fullName>
        <shortName evidence="12">DHPS</shortName>
        <ecNumber evidence="5 12">2.5.1.15</ecNumber>
    </recommendedName>
    <alternativeName>
        <fullName evidence="11 12">Dihydropteroate pyrophosphorylase</fullName>
    </alternativeName>
</protein>
<evidence type="ECO:0000256" key="9">
    <source>
        <dbReference type="ARBA" id="ARBA00022842"/>
    </source>
</evidence>
<evidence type="ECO:0000256" key="11">
    <source>
        <dbReference type="ARBA" id="ARBA00030193"/>
    </source>
</evidence>
<keyword evidence="10 12" id="KW-0289">Folate biosynthesis</keyword>
<accession>A0ABW4LPY7</accession>
<dbReference type="PROSITE" id="PS00792">
    <property type="entry name" value="DHPS_1"/>
    <property type="match status" value="1"/>
</dbReference>
<evidence type="ECO:0000256" key="1">
    <source>
        <dbReference type="ARBA" id="ARBA00000012"/>
    </source>
</evidence>
<dbReference type="PANTHER" id="PTHR20941">
    <property type="entry name" value="FOLATE SYNTHESIS PROTEINS"/>
    <property type="match status" value="1"/>
</dbReference>
<dbReference type="Pfam" id="PF00809">
    <property type="entry name" value="Pterin_bind"/>
    <property type="match status" value="1"/>
</dbReference>
<evidence type="ECO:0000256" key="4">
    <source>
        <dbReference type="ARBA" id="ARBA00009503"/>
    </source>
</evidence>
<comment type="pathway">
    <text evidence="3 12">Cofactor biosynthesis; tetrahydrofolate biosynthesis; 7,8-dihydrofolate from 2-amino-4-hydroxy-6-hydroxymethyl-7,8-dihydropteridine diphosphate and 4-aminobenzoate: step 1/2.</text>
</comment>
<dbReference type="GO" id="GO:0004156">
    <property type="term" value="F:dihydropteroate synthase activity"/>
    <property type="evidence" value="ECO:0007669"/>
    <property type="project" value="UniProtKB-EC"/>
</dbReference>
<dbReference type="RefSeq" id="WP_377928120.1">
    <property type="nucleotide sequence ID" value="NZ_JBHUEM010000013.1"/>
</dbReference>
<feature type="domain" description="Pterin-binding" evidence="13">
    <location>
        <begin position="22"/>
        <end position="268"/>
    </location>
</feature>
<dbReference type="EMBL" id="JBHUEM010000013">
    <property type="protein sequence ID" value="MFD1736926.1"/>
    <property type="molecule type" value="Genomic_DNA"/>
</dbReference>
<comment type="caution">
    <text evidence="14">The sequence shown here is derived from an EMBL/GenBank/DDBJ whole genome shotgun (WGS) entry which is preliminary data.</text>
</comment>
<evidence type="ECO:0000256" key="6">
    <source>
        <dbReference type="ARBA" id="ARBA00016919"/>
    </source>
</evidence>
<evidence type="ECO:0000256" key="8">
    <source>
        <dbReference type="ARBA" id="ARBA00022723"/>
    </source>
</evidence>
<keyword evidence="7 12" id="KW-0808">Transferase</keyword>
<keyword evidence="8 12" id="KW-0479">Metal-binding</keyword>
<proteinExistence type="inferred from homology"/>
<comment type="function">
    <text evidence="12">Catalyzes the condensation of para-aminobenzoate (pABA) with 6-hydroxymethyl-7,8-dihydropterin diphosphate (DHPt-PP) to form 7,8-dihydropteroate (H2Pte), the immediate precursor of folate derivatives.</text>
</comment>
<evidence type="ECO:0000256" key="2">
    <source>
        <dbReference type="ARBA" id="ARBA00001946"/>
    </source>
</evidence>
<dbReference type="InterPro" id="IPR011005">
    <property type="entry name" value="Dihydropteroate_synth-like_sf"/>
</dbReference>
<dbReference type="Proteomes" id="UP001597214">
    <property type="component" value="Unassembled WGS sequence"/>
</dbReference>
<organism evidence="14 15">
    <name type="scientific">Bacillus salitolerans</name>
    <dbReference type="NCBI Taxonomy" id="1437434"/>
    <lineage>
        <taxon>Bacteria</taxon>
        <taxon>Bacillati</taxon>
        <taxon>Bacillota</taxon>
        <taxon>Bacilli</taxon>
        <taxon>Bacillales</taxon>
        <taxon>Bacillaceae</taxon>
        <taxon>Bacillus</taxon>
    </lineage>
</organism>
<comment type="cofactor">
    <cofactor evidence="2 12">
        <name>Mg(2+)</name>
        <dbReference type="ChEBI" id="CHEBI:18420"/>
    </cofactor>
</comment>
<dbReference type="CDD" id="cd00739">
    <property type="entry name" value="DHPS"/>
    <property type="match status" value="1"/>
</dbReference>
<dbReference type="PROSITE" id="PS00793">
    <property type="entry name" value="DHPS_2"/>
    <property type="match status" value="1"/>
</dbReference>
<dbReference type="NCBIfam" id="TIGR01496">
    <property type="entry name" value="DHPS"/>
    <property type="match status" value="1"/>
</dbReference>
<keyword evidence="9 12" id="KW-0460">Magnesium</keyword>
<sequence length="282" mass="30931">MTDKAKEKLAFGRWNLNIQDKTLIMGILNVTPDSFSDGGNYSQPSNAVNHAKKMIENGADIIDIGGESTRPGATKVELEEEVRRTIPIIKALSKEVNAPISIDTYKAEVAKQAIEAGAHIINDVWGAKADPYMAKVAAHYEVPIILMHNRHNRNYTHLINNMIDDLMESVSIAKSAGVKDENIILDPGIGFAKTFEMNIEVMRNLDQIVAIGYPVLLGTSRKSFIGQILDLPEQERMEGTGATVCLGIQKGCHIVRVHDVLSMARMSKVMDVLVGKGVNIRG</sequence>
<dbReference type="InterPro" id="IPR006390">
    <property type="entry name" value="DHP_synth_dom"/>
</dbReference>
<keyword evidence="15" id="KW-1185">Reference proteome</keyword>
<dbReference type="SUPFAM" id="SSF51717">
    <property type="entry name" value="Dihydropteroate synthetase-like"/>
    <property type="match status" value="1"/>
</dbReference>